<evidence type="ECO:0000313" key="2">
    <source>
        <dbReference type="Proteomes" id="UP000006138"/>
    </source>
</evidence>
<dbReference type="AlphaFoldDB" id="A0A9R0NST2"/>
<organism evidence="1 2">
    <name type="scientific">Amycolatopsis mediterranei (strain S699)</name>
    <name type="common">Nocardia mediterranei</name>
    <dbReference type="NCBI Taxonomy" id="713604"/>
    <lineage>
        <taxon>Bacteria</taxon>
        <taxon>Bacillati</taxon>
        <taxon>Actinomycetota</taxon>
        <taxon>Actinomycetes</taxon>
        <taxon>Pseudonocardiales</taxon>
        <taxon>Pseudonocardiaceae</taxon>
        <taxon>Amycolatopsis</taxon>
    </lineage>
</organism>
<keyword evidence="2" id="KW-1185">Reference proteome</keyword>
<dbReference type="Proteomes" id="UP000006138">
    <property type="component" value="Chromosome"/>
</dbReference>
<protein>
    <submittedName>
        <fullName evidence="1">Uncharacterized protein</fullName>
    </submittedName>
</protein>
<name>A0A9R0NST2_AMYMS</name>
<dbReference type="KEGG" id="amn:RAM_07360"/>
<sequence>MEAELARELERVGAVALRTTACGLAWVVALGVL</sequence>
<gene>
    <name evidence="1" type="ordered locus">RAM_07360</name>
</gene>
<reference evidence="1 2" key="1">
    <citation type="journal article" date="2011" name="J. Bacteriol.">
        <title>Whole genome sequence of the rifamycin B-producing strain Amycolatopsis mediterranei S699.</title>
        <authorList>
            <person name="Verma M."/>
            <person name="Kaur J."/>
            <person name="Kumar M."/>
            <person name="Kumari K."/>
            <person name="Saxena A."/>
            <person name="Anand S."/>
            <person name="Nigam A."/>
            <person name="Ravi V."/>
            <person name="Raghuvanshi S."/>
            <person name="Khurana P."/>
            <person name="Tyagi A.K."/>
            <person name="Khurana J.P."/>
            <person name="Lal R."/>
        </authorList>
    </citation>
    <scope>NUCLEOTIDE SEQUENCE [LARGE SCALE GENOMIC DNA]</scope>
    <source>
        <strain evidence="1 2">S699</strain>
    </source>
</reference>
<dbReference type="EMBL" id="CP002896">
    <property type="protein sequence ID" value="AEK39964.1"/>
    <property type="molecule type" value="Genomic_DNA"/>
</dbReference>
<accession>A0A9R0NST2</accession>
<proteinExistence type="predicted"/>
<evidence type="ECO:0000313" key="1">
    <source>
        <dbReference type="EMBL" id="AEK39964.1"/>
    </source>
</evidence>